<dbReference type="EMBL" id="JADINA010000024">
    <property type="protein sequence ID" value="MBO8426391.1"/>
    <property type="molecule type" value="Genomic_DNA"/>
</dbReference>
<evidence type="ECO:0000313" key="1">
    <source>
        <dbReference type="EMBL" id="MBO8426391.1"/>
    </source>
</evidence>
<comment type="caution">
    <text evidence="1">The sequence shown here is derived from an EMBL/GenBank/DDBJ whole genome shotgun (WGS) entry which is preliminary data.</text>
</comment>
<reference evidence="1" key="1">
    <citation type="submission" date="2020-10" db="EMBL/GenBank/DDBJ databases">
        <authorList>
            <person name="Gilroy R."/>
        </authorList>
    </citation>
    <scope>NUCLEOTIDE SEQUENCE</scope>
    <source>
        <strain evidence="1">17113</strain>
    </source>
</reference>
<dbReference type="Proteomes" id="UP000823634">
    <property type="component" value="Unassembled WGS sequence"/>
</dbReference>
<evidence type="ECO:0000313" key="2">
    <source>
        <dbReference type="Proteomes" id="UP000823634"/>
    </source>
</evidence>
<gene>
    <name evidence="1" type="ORF">IAC61_03615</name>
</gene>
<protein>
    <submittedName>
        <fullName evidence="1">Uncharacterized protein</fullName>
    </submittedName>
</protein>
<reference evidence="1" key="2">
    <citation type="journal article" date="2021" name="PeerJ">
        <title>Extensive microbial diversity within the chicken gut microbiome revealed by metagenomics and culture.</title>
        <authorList>
            <person name="Gilroy R."/>
            <person name="Ravi A."/>
            <person name="Getino M."/>
            <person name="Pursley I."/>
            <person name="Horton D.L."/>
            <person name="Alikhan N.F."/>
            <person name="Baker D."/>
            <person name="Gharbi K."/>
            <person name="Hall N."/>
            <person name="Watson M."/>
            <person name="Adriaenssens E.M."/>
            <person name="Foster-Nyarko E."/>
            <person name="Jarju S."/>
            <person name="Secka A."/>
            <person name="Antonio M."/>
            <person name="Oren A."/>
            <person name="Chaudhuri R.R."/>
            <person name="La Ragione R."/>
            <person name="Hildebrand F."/>
            <person name="Pallen M.J."/>
        </authorList>
    </citation>
    <scope>NUCLEOTIDE SEQUENCE</scope>
    <source>
        <strain evidence="1">17113</strain>
    </source>
</reference>
<accession>A0A9D9DH58</accession>
<sequence length="157" mass="17564">MEKKSESPSGRKFVPFEKTHKLHRLLFVLVIVKEGQGEAIANLLKENEAYFAFINHGRGTAPHSVLEMMGLADTRKHLVCSVLKEDRYPIFRKSLEARFGVSDLAQGIACAIPLSAVMGVSTYKMLANVQFNELKQMKIGRKASEKGEKENNDDGKK</sequence>
<name>A0A9D9DH58_9FIRM</name>
<organism evidence="1 2">
    <name type="scientific">Candidatus Alloenteromonas pullistercoris</name>
    <dbReference type="NCBI Taxonomy" id="2840785"/>
    <lineage>
        <taxon>Bacteria</taxon>
        <taxon>Bacillati</taxon>
        <taxon>Bacillota</taxon>
        <taxon>Bacillota incertae sedis</taxon>
        <taxon>Candidatus Alloenteromonas</taxon>
    </lineage>
</organism>
<dbReference type="AlphaFoldDB" id="A0A9D9DH58"/>
<proteinExistence type="predicted"/>